<protein>
    <submittedName>
        <fullName evidence="1">Uncharacterized protein</fullName>
    </submittedName>
</protein>
<dbReference type="EMBL" id="UINC01109659">
    <property type="protein sequence ID" value="SVC76621.1"/>
    <property type="molecule type" value="Genomic_DNA"/>
</dbReference>
<reference evidence="1" key="1">
    <citation type="submission" date="2018-05" db="EMBL/GenBank/DDBJ databases">
        <authorList>
            <person name="Lanie J.A."/>
            <person name="Ng W.-L."/>
            <person name="Kazmierczak K.M."/>
            <person name="Andrzejewski T.M."/>
            <person name="Davidsen T.M."/>
            <person name="Wayne K.J."/>
            <person name="Tettelin H."/>
            <person name="Glass J.I."/>
            <person name="Rusch D."/>
            <person name="Podicherti R."/>
            <person name="Tsui H.-C.T."/>
            <person name="Winkler M.E."/>
        </authorList>
    </citation>
    <scope>NUCLEOTIDE SEQUENCE</scope>
</reference>
<sequence>GDLEILDPGFMHGPTSRFGTIFSDVRENNLNEFDPTEANSLIRIIQYVQAQTRVNELLGYIDSETRLLDLTTFTSDQRQRLQTAERIIKDSARSSVDKLMKLPSSNFPNEFEGLALILGLSDIIIESVEGYSLSPKEKDAIGKSFEIFNKAHGAGSLRFTNQMKDERAILSGPVKTSVSKPSVRVENLNSILGTVFDLVPAKGGRRRENRQRLRGIDFISLNQLLKNIDFILSLEEEIISHHQKQELRRFRLLSCLPEFNNKELEPSRKTSLPPLLVDYIGNRKAGEQKIDSNTELRLIRLAEEFGNDRELFDELLSNPNHDDFGAGLGMLSLKLRLLFA</sequence>
<name>A0A382PXC0_9ZZZZ</name>
<accession>A0A382PXC0</accession>
<proteinExistence type="predicted"/>
<feature type="non-terminal residue" evidence="1">
    <location>
        <position position="340"/>
    </location>
</feature>
<feature type="non-terminal residue" evidence="1">
    <location>
        <position position="1"/>
    </location>
</feature>
<dbReference type="AlphaFoldDB" id="A0A382PXC0"/>
<evidence type="ECO:0000313" key="1">
    <source>
        <dbReference type="EMBL" id="SVC76621.1"/>
    </source>
</evidence>
<gene>
    <name evidence="1" type="ORF">METZ01_LOCUS329475</name>
</gene>
<organism evidence="1">
    <name type="scientific">marine metagenome</name>
    <dbReference type="NCBI Taxonomy" id="408172"/>
    <lineage>
        <taxon>unclassified sequences</taxon>
        <taxon>metagenomes</taxon>
        <taxon>ecological metagenomes</taxon>
    </lineage>
</organism>